<reference evidence="4" key="1">
    <citation type="submission" date="2016-10" db="EMBL/GenBank/DDBJ databases">
        <title>Sequence of Gallionella enrichment culture.</title>
        <authorList>
            <person name="Poehlein A."/>
            <person name="Muehling M."/>
            <person name="Daniel R."/>
        </authorList>
    </citation>
    <scope>NUCLEOTIDE SEQUENCE</scope>
</reference>
<dbReference type="Gene3D" id="3.40.630.30">
    <property type="match status" value="1"/>
</dbReference>
<keyword evidence="2" id="KW-0012">Acyltransferase</keyword>
<feature type="domain" description="N-acetyltransferase" evidence="3">
    <location>
        <begin position="2"/>
        <end position="160"/>
    </location>
</feature>
<name>A0A1J5S9A3_9ZZZZ</name>
<dbReference type="SUPFAM" id="SSF55729">
    <property type="entry name" value="Acyl-CoA N-acyltransferases (Nat)"/>
    <property type="match status" value="1"/>
</dbReference>
<protein>
    <submittedName>
        <fullName evidence="4">Putative acetyltransferase</fullName>
    </submittedName>
</protein>
<dbReference type="AlphaFoldDB" id="A0A1J5S9A3"/>
<dbReference type="EMBL" id="MLJW01000054">
    <property type="protein sequence ID" value="OIR04919.1"/>
    <property type="molecule type" value="Genomic_DNA"/>
</dbReference>
<dbReference type="CDD" id="cd04301">
    <property type="entry name" value="NAT_SF"/>
    <property type="match status" value="1"/>
</dbReference>
<dbReference type="InterPro" id="IPR050832">
    <property type="entry name" value="Bact_Acetyltransf"/>
</dbReference>
<dbReference type="Pfam" id="PF13508">
    <property type="entry name" value="Acetyltransf_7"/>
    <property type="match status" value="1"/>
</dbReference>
<evidence type="ECO:0000256" key="2">
    <source>
        <dbReference type="ARBA" id="ARBA00023315"/>
    </source>
</evidence>
<evidence type="ECO:0000313" key="4">
    <source>
        <dbReference type="EMBL" id="OIR04919.1"/>
    </source>
</evidence>
<organism evidence="4">
    <name type="scientific">mine drainage metagenome</name>
    <dbReference type="NCBI Taxonomy" id="410659"/>
    <lineage>
        <taxon>unclassified sequences</taxon>
        <taxon>metagenomes</taxon>
        <taxon>ecological metagenomes</taxon>
    </lineage>
</organism>
<sequence length="175" mass="19764">MHQFRQALQTDAEVIVRLVNAAYRGDSSRAGWTTEADLLDGLRATADEIGRLIASTSAIILLCQSEEELLGTVCIEQEQDAVHVGMFVVKPVMQGSGIGKQLLAEAERLALQKWAPQKFKMYVITMRHELIAFYERRGYQRTGILRDFPINPTVWQPKLAGLKLEMLEKTIIKHL</sequence>
<dbReference type="GO" id="GO:0016747">
    <property type="term" value="F:acyltransferase activity, transferring groups other than amino-acyl groups"/>
    <property type="evidence" value="ECO:0007669"/>
    <property type="project" value="InterPro"/>
</dbReference>
<dbReference type="PANTHER" id="PTHR43877:SF2">
    <property type="entry name" value="AMINOALKYLPHOSPHONATE N-ACETYLTRANSFERASE-RELATED"/>
    <property type="match status" value="1"/>
</dbReference>
<dbReference type="PROSITE" id="PS51186">
    <property type="entry name" value="GNAT"/>
    <property type="match status" value="1"/>
</dbReference>
<comment type="caution">
    <text evidence="4">The sequence shown here is derived from an EMBL/GenBank/DDBJ whole genome shotgun (WGS) entry which is preliminary data.</text>
</comment>
<gene>
    <name evidence="4" type="ORF">GALL_130090</name>
</gene>
<accession>A0A1J5S9A3</accession>
<keyword evidence="1 4" id="KW-0808">Transferase</keyword>
<dbReference type="PANTHER" id="PTHR43877">
    <property type="entry name" value="AMINOALKYLPHOSPHONATE N-ACETYLTRANSFERASE-RELATED-RELATED"/>
    <property type="match status" value="1"/>
</dbReference>
<dbReference type="InterPro" id="IPR016181">
    <property type="entry name" value="Acyl_CoA_acyltransferase"/>
</dbReference>
<evidence type="ECO:0000256" key="1">
    <source>
        <dbReference type="ARBA" id="ARBA00022679"/>
    </source>
</evidence>
<proteinExistence type="predicted"/>
<dbReference type="InterPro" id="IPR000182">
    <property type="entry name" value="GNAT_dom"/>
</dbReference>
<evidence type="ECO:0000259" key="3">
    <source>
        <dbReference type="PROSITE" id="PS51186"/>
    </source>
</evidence>